<dbReference type="PROSITE" id="PS51349">
    <property type="entry name" value="FMN_HYDROXY_ACID_DH_2"/>
    <property type="match status" value="1"/>
</dbReference>
<comment type="caution">
    <text evidence="5">The sequence shown here is derived from an EMBL/GenBank/DDBJ whole genome shotgun (WGS) entry which is preliminary data.</text>
</comment>
<evidence type="ECO:0000313" key="6">
    <source>
        <dbReference type="Proteomes" id="UP000767238"/>
    </source>
</evidence>
<dbReference type="Pfam" id="PF01070">
    <property type="entry name" value="FMN_dh"/>
    <property type="match status" value="2"/>
</dbReference>
<dbReference type="InterPro" id="IPR000262">
    <property type="entry name" value="FMN-dep_DH"/>
</dbReference>
<accession>A0A9P8GEC5</accession>
<proteinExistence type="predicted"/>
<keyword evidence="2" id="KW-0560">Oxidoreductase</keyword>
<comment type="cofactor">
    <cofactor evidence="1">
        <name>FMN</name>
        <dbReference type="ChEBI" id="CHEBI:58210"/>
    </cofactor>
</comment>
<dbReference type="AlphaFoldDB" id="A0A9P8GEC5"/>
<dbReference type="GO" id="GO:0016491">
    <property type="term" value="F:oxidoreductase activity"/>
    <property type="evidence" value="ECO:0007669"/>
    <property type="project" value="UniProtKB-KW"/>
</dbReference>
<dbReference type="EMBL" id="JAHFYH010000063">
    <property type="protein sequence ID" value="KAH0216471.1"/>
    <property type="molecule type" value="Genomic_DNA"/>
</dbReference>
<dbReference type="InterPro" id="IPR037396">
    <property type="entry name" value="FMN_HAD"/>
</dbReference>
<dbReference type="PANTHER" id="PTHR10578:SF140">
    <property type="entry name" value="FMN HYDROXY ACID DEHYDROGENASE DOMAIN-CONTAINING PROTEIN"/>
    <property type="match status" value="1"/>
</dbReference>
<evidence type="ECO:0000259" key="4">
    <source>
        <dbReference type="PROSITE" id="PS51349"/>
    </source>
</evidence>
<evidence type="ECO:0000256" key="3">
    <source>
        <dbReference type="SAM" id="SignalP"/>
    </source>
</evidence>
<evidence type="ECO:0000256" key="1">
    <source>
        <dbReference type="ARBA" id="ARBA00001917"/>
    </source>
</evidence>
<organism evidence="5 6">
    <name type="scientific">Aureobasidium melanogenum</name>
    <name type="common">Aureobasidium pullulans var. melanogenum</name>
    <dbReference type="NCBI Taxonomy" id="46634"/>
    <lineage>
        <taxon>Eukaryota</taxon>
        <taxon>Fungi</taxon>
        <taxon>Dikarya</taxon>
        <taxon>Ascomycota</taxon>
        <taxon>Pezizomycotina</taxon>
        <taxon>Dothideomycetes</taxon>
        <taxon>Dothideomycetidae</taxon>
        <taxon>Dothideales</taxon>
        <taxon>Saccotheciaceae</taxon>
        <taxon>Aureobasidium</taxon>
    </lineage>
</organism>
<evidence type="ECO:0000256" key="2">
    <source>
        <dbReference type="ARBA" id="ARBA00023002"/>
    </source>
</evidence>
<dbReference type="Gene3D" id="3.20.20.70">
    <property type="entry name" value="Aldolase class I"/>
    <property type="match status" value="1"/>
</dbReference>
<keyword evidence="3" id="KW-0732">Signal</keyword>
<name>A0A9P8GEC5_AURME</name>
<dbReference type="SUPFAM" id="SSF51395">
    <property type="entry name" value="FMN-linked oxidoreductases"/>
    <property type="match status" value="1"/>
</dbReference>
<protein>
    <submittedName>
        <fullName evidence="5">FMN-dependent alpha-hydroxy acid dehydrogenase</fullName>
    </submittedName>
</protein>
<feature type="domain" description="FMN hydroxy acid dehydrogenase" evidence="4">
    <location>
        <begin position="41"/>
        <end position="378"/>
    </location>
</feature>
<feature type="chain" id="PRO_5040131469" evidence="3">
    <location>
        <begin position="18"/>
        <end position="586"/>
    </location>
</feature>
<dbReference type="OrthoDB" id="1925334at2759"/>
<dbReference type="PANTHER" id="PTHR10578">
    <property type="entry name" value="S -2-HYDROXY-ACID OXIDASE-RELATED"/>
    <property type="match status" value="1"/>
</dbReference>
<sequence length="586" mass="64946">MRSFAISMALCVATALAVQIDTEGLPDTGLDTSSWTTGTLPPIEDLVDANDFQIAAKNVLSDRHYAYYRTAALDEITYNANMRDWNKIRLNGFSFTDVSNINTKTSILGYEFDAPFFIAPAAKAGYASSGAESNLVKAAGAVNLLYVPSISSSQSIEEIGAAAASGQVMFHQEYIWSDTAKLQDELNRMKKAGFKAIFLTVDNTGVNGIRDRYLRFSSGGDAGHSSTFTIDSLNKLRNMTTLPIVPKGVKTAHDVKLCADLGFPAVYISNHGGRVVDMAPTAVEVLLDVHRLYPEVFDKIEIYADGGVRRASHIITLLALGARAVGLGRAPMYANVYGQQGVSQLLSIIKKELTTELSLIGEADSNNSPAKASRVQQRVVFLAVLHLSSPDICKQDEFLLKLFVDNCQIIDTLLNTPRHNFFSLVRDSTQTTFDPFRTSPPVDPFISDFQGREQIRNFIATHLDDPSSGDPEVCQYALLNERSVMDHTVILAHSYSSFQMRDRDIMTEDELSYWDDECEERIDKPDDSWREWRVRFEEAETLSTYLCFECDSTVKLYNDEFVAAHTDDKGIFQLESAHRASEGTAG</sequence>
<feature type="signal peptide" evidence="3">
    <location>
        <begin position="1"/>
        <end position="17"/>
    </location>
</feature>
<feature type="non-terminal residue" evidence="5">
    <location>
        <position position="586"/>
    </location>
</feature>
<reference evidence="5" key="1">
    <citation type="journal article" date="2021" name="J Fungi (Basel)">
        <title>Virulence traits and population genomics of the black yeast Aureobasidium melanogenum.</title>
        <authorList>
            <person name="Cernosa A."/>
            <person name="Sun X."/>
            <person name="Gostincar C."/>
            <person name="Fang C."/>
            <person name="Gunde-Cimerman N."/>
            <person name="Song Z."/>
        </authorList>
    </citation>
    <scope>NUCLEOTIDE SEQUENCE</scope>
    <source>
        <strain evidence="5">EXF-8016</strain>
    </source>
</reference>
<evidence type="ECO:0000313" key="5">
    <source>
        <dbReference type="EMBL" id="KAH0216471.1"/>
    </source>
</evidence>
<dbReference type="Proteomes" id="UP000767238">
    <property type="component" value="Unassembled WGS sequence"/>
</dbReference>
<gene>
    <name evidence="5" type="ORF">KCV03_g7492</name>
</gene>
<dbReference type="InterPro" id="IPR013785">
    <property type="entry name" value="Aldolase_TIM"/>
</dbReference>
<reference evidence="5" key="2">
    <citation type="submission" date="2021-08" db="EMBL/GenBank/DDBJ databases">
        <authorList>
            <person name="Gostincar C."/>
            <person name="Sun X."/>
            <person name="Song Z."/>
            <person name="Gunde-Cimerman N."/>
        </authorList>
    </citation>
    <scope>NUCLEOTIDE SEQUENCE</scope>
    <source>
        <strain evidence="5">EXF-8016</strain>
    </source>
</reference>